<comment type="caution">
    <text evidence="4">The sequence shown here is derived from an EMBL/GenBank/DDBJ whole genome shotgun (WGS) entry which is preliminary data.</text>
</comment>
<dbReference type="EMBL" id="MLJW01001602">
    <property type="protein sequence ID" value="OIQ77495.1"/>
    <property type="molecule type" value="Genomic_DNA"/>
</dbReference>
<dbReference type="GO" id="GO:0004674">
    <property type="term" value="F:protein serine/threonine kinase activity"/>
    <property type="evidence" value="ECO:0007669"/>
    <property type="project" value="TreeGrafter"/>
</dbReference>
<proteinExistence type="predicted"/>
<dbReference type="PANTHER" id="PTHR37419">
    <property type="entry name" value="SERINE/THREONINE-PROTEIN KINASE TOXIN HIPA"/>
    <property type="match status" value="1"/>
</dbReference>
<protein>
    <submittedName>
        <fullName evidence="4">Putative DNA-binding transcriptional regulator</fullName>
    </submittedName>
</protein>
<accession>A0A1J5QBY9</accession>
<name>A0A1J5QBY9_9ZZZZ</name>
<feature type="domain" description="HipA-like C-terminal" evidence="3">
    <location>
        <begin position="79"/>
        <end position="311"/>
    </location>
</feature>
<evidence type="ECO:0000313" key="4">
    <source>
        <dbReference type="EMBL" id="OIQ77495.1"/>
    </source>
</evidence>
<evidence type="ECO:0000256" key="1">
    <source>
        <dbReference type="ARBA" id="ARBA00022679"/>
    </source>
</evidence>
<dbReference type="Gene3D" id="1.10.1070.20">
    <property type="match status" value="1"/>
</dbReference>
<evidence type="ECO:0000259" key="3">
    <source>
        <dbReference type="Pfam" id="PF07804"/>
    </source>
</evidence>
<keyword evidence="2" id="KW-0418">Kinase</keyword>
<reference evidence="4" key="1">
    <citation type="submission" date="2016-10" db="EMBL/GenBank/DDBJ databases">
        <title>Sequence of Gallionella enrichment culture.</title>
        <authorList>
            <person name="Poehlein A."/>
            <person name="Muehling M."/>
            <person name="Daniel R."/>
        </authorList>
    </citation>
    <scope>NUCLEOTIDE SEQUENCE</scope>
</reference>
<dbReference type="PANTHER" id="PTHR37419:SF8">
    <property type="entry name" value="TOXIN YJJJ"/>
    <property type="match status" value="1"/>
</dbReference>
<dbReference type="InterPro" id="IPR012893">
    <property type="entry name" value="HipA-like_C"/>
</dbReference>
<dbReference type="AlphaFoldDB" id="A0A1J5QBY9"/>
<dbReference type="GO" id="GO:0003677">
    <property type="term" value="F:DNA binding"/>
    <property type="evidence" value="ECO:0007669"/>
    <property type="project" value="UniProtKB-KW"/>
</dbReference>
<sequence length="339" mass="37738">MADQGIAAQDVTALDRLAYMSTRAMGALTFKPSRGPVKHMPTAIELSSLVEQARQAVTGSMTDDEHVNAALRSIIDVGTSAGGARAKAVIALHPQTDEIRSGQLDAPDGFEHWLLKFDGMGTDQELGTTQNYGRIEYAYHLMARTAGLRMTECRLFKENGRAHFMSKRFDRAGKSSRHHMQTLCAMAHVDFKKKGTNAYSQLFNTIGQLGLPYEDLEEAFRRMVFNVMGRNCDDHTKNFSFLLRQGSAAWELAPAYDVTFAHNPNGEWTHQHLMSVNGKFKDFEVNDMLAEAQRFGVGTAKRVIEEVRAAVLLWPAFAQQADIPEAQMAQIQALLCPLR</sequence>
<dbReference type="Pfam" id="PF07804">
    <property type="entry name" value="HipA_C"/>
    <property type="match status" value="1"/>
</dbReference>
<dbReference type="GO" id="GO:0005829">
    <property type="term" value="C:cytosol"/>
    <property type="evidence" value="ECO:0007669"/>
    <property type="project" value="TreeGrafter"/>
</dbReference>
<dbReference type="InterPro" id="IPR052028">
    <property type="entry name" value="HipA_Ser/Thr_kinase"/>
</dbReference>
<organism evidence="4">
    <name type="scientific">mine drainage metagenome</name>
    <dbReference type="NCBI Taxonomy" id="410659"/>
    <lineage>
        <taxon>unclassified sequences</taxon>
        <taxon>metagenomes</taxon>
        <taxon>ecological metagenomes</taxon>
    </lineage>
</organism>
<gene>
    <name evidence="4" type="ORF">GALL_408100</name>
</gene>
<keyword evidence="1" id="KW-0808">Transferase</keyword>
<keyword evidence="4" id="KW-0238">DNA-binding</keyword>
<evidence type="ECO:0000256" key="2">
    <source>
        <dbReference type="ARBA" id="ARBA00022777"/>
    </source>
</evidence>